<dbReference type="KEGG" id="sbk:SHEWBE_3708"/>
<sequence length="50" mass="5715">MMKRSVFIPIKVHCRTGSLESFHSVKSNAQAVHCRTGSLEKQRAVCRRSR</sequence>
<evidence type="ECO:0000313" key="2">
    <source>
        <dbReference type="Proteomes" id="UP000250123"/>
    </source>
</evidence>
<dbReference type="EMBL" id="LS483452">
    <property type="protein sequence ID" value="SQH77671.1"/>
    <property type="molecule type" value="Genomic_DNA"/>
</dbReference>
<evidence type="ECO:0000313" key="1">
    <source>
        <dbReference type="EMBL" id="SQH77671.1"/>
    </source>
</evidence>
<accession>A0A330M5W9</accession>
<reference evidence="2" key="1">
    <citation type="submission" date="2018-06" db="EMBL/GenBank/DDBJ databases">
        <authorList>
            <person name="Cea G.-C."/>
            <person name="William W."/>
        </authorList>
    </citation>
    <scope>NUCLEOTIDE SEQUENCE [LARGE SCALE GENOMIC DNA]</scope>
    <source>
        <strain evidence="2">DB21MT-2</strain>
    </source>
</reference>
<protein>
    <submittedName>
        <fullName evidence="1">Uncharacterized protein</fullName>
    </submittedName>
</protein>
<dbReference type="AlphaFoldDB" id="A0A330M5W9"/>
<name>A0A330M5W9_9GAMM</name>
<proteinExistence type="predicted"/>
<dbReference type="Proteomes" id="UP000250123">
    <property type="component" value="Chromosome SHEWBE"/>
</dbReference>
<organism evidence="1 2">
    <name type="scientific">Shewanella benthica</name>
    <dbReference type="NCBI Taxonomy" id="43661"/>
    <lineage>
        <taxon>Bacteria</taxon>
        <taxon>Pseudomonadati</taxon>
        <taxon>Pseudomonadota</taxon>
        <taxon>Gammaproteobacteria</taxon>
        <taxon>Alteromonadales</taxon>
        <taxon>Shewanellaceae</taxon>
        <taxon>Shewanella</taxon>
    </lineage>
</organism>
<gene>
    <name evidence="1" type="ORF">SHEWBE_3708</name>
</gene>
<dbReference type="AntiFam" id="ANF00050">
    <property type="entry name" value="Translation of CRISPR YPEST repeat 1"/>
</dbReference>